<dbReference type="Proteomes" id="UP000057981">
    <property type="component" value="Chromosome"/>
</dbReference>
<accession>A0A0P0CN80</accession>
<gene>
    <name evidence="2" type="ORF">APS56_12665</name>
</gene>
<dbReference type="NCBIfam" id="TIGR04183">
    <property type="entry name" value="Por_Secre_tail"/>
    <property type="match status" value="1"/>
</dbReference>
<evidence type="ECO:0000256" key="1">
    <source>
        <dbReference type="ARBA" id="ARBA00022729"/>
    </source>
</evidence>
<organism evidence="2 3">
    <name type="scientific">Pseudalgibacter alginicilyticus</name>
    <dbReference type="NCBI Taxonomy" id="1736674"/>
    <lineage>
        <taxon>Bacteria</taxon>
        <taxon>Pseudomonadati</taxon>
        <taxon>Bacteroidota</taxon>
        <taxon>Flavobacteriia</taxon>
        <taxon>Flavobacteriales</taxon>
        <taxon>Flavobacteriaceae</taxon>
        <taxon>Pseudalgibacter</taxon>
    </lineage>
</organism>
<dbReference type="KEGG" id="ahz:APS56_12665"/>
<dbReference type="InterPro" id="IPR026444">
    <property type="entry name" value="Secre_tail"/>
</dbReference>
<dbReference type="AlphaFoldDB" id="A0A0P0CN80"/>
<evidence type="ECO:0008006" key="4">
    <source>
        <dbReference type="Google" id="ProtNLM"/>
    </source>
</evidence>
<sequence length="298" mass="32289">MLSFTTALEAQIKVWDLAGEQLGAGYTNMLTTNDLNDIFHNGITYGNSGLSMAAGTFVINSSEPGISYVTTSANQDRIRTNNTTQTRYDESAVPGPAAEAPYTNGTTNYVGGIYANGTGNHGRRHLLLDLVSGDKITVIMSLQSTGGATEGTFTVRDPLDVDVVYGPYDTTPDYYGAYAIHIEAATTGAYKLYTTENKAKFYRVYDDYVTMTGIPDINGEALSVKNMSHVTTDLHAAGDRVYVSNVKSNTEIKIYSITGVLVKAFKTNIDTDFSFKSGLYIATVKTFEGQKSIKLLLN</sequence>
<dbReference type="EMBL" id="CP012898">
    <property type="protein sequence ID" value="ALJ05931.1"/>
    <property type="molecule type" value="Genomic_DNA"/>
</dbReference>
<name>A0A0P0CN80_9FLAO</name>
<proteinExistence type="predicted"/>
<keyword evidence="1" id="KW-0732">Signal</keyword>
<protein>
    <recommendedName>
        <fullName evidence="4">Secretion system C-terminal sorting domain-containing protein</fullName>
    </recommendedName>
</protein>
<reference evidence="2 3" key="1">
    <citation type="submission" date="2015-10" db="EMBL/GenBank/DDBJ databases">
        <authorList>
            <person name="Gilbert D.G."/>
        </authorList>
    </citation>
    <scope>NUCLEOTIDE SEQUENCE [LARGE SCALE GENOMIC DNA]</scope>
    <source>
        <strain evidence="3">HZ-22</strain>
    </source>
</reference>
<evidence type="ECO:0000313" key="2">
    <source>
        <dbReference type="EMBL" id="ALJ05931.1"/>
    </source>
</evidence>
<keyword evidence="3" id="KW-1185">Reference proteome</keyword>
<evidence type="ECO:0000313" key="3">
    <source>
        <dbReference type="Proteomes" id="UP000057981"/>
    </source>
</evidence>